<evidence type="ECO:0000256" key="5">
    <source>
        <dbReference type="ARBA" id="ARBA00022519"/>
    </source>
</evidence>
<evidence type="ECO:0000256" key="10">
    <source>
        <dbReference type="ARBA" id="ARBA00023065"/>
    </source>
</evidence>
<keyword evidence="9 12" id="KW-1133">Transmembrane helix</keyword>
<evidence type="ECO:0000256" key="3">
    <source>
        <dbReference type="ARBA" id="ARBA00022448"/>
    </source>
</evidence>
<gene>
    <name evidence="13" type="ORF">METZ01_LOCUS80222</name>
</gene>
<evidence type="ECO:0000256" key="12">
    <source>
        <dbReference type="SAM" id="Phobius"/>
    </source>
</evidence>
<accession>A0A381UIA8</accession>
<feature type="transmembrane region" description="Helical" evidence="12">
    <location>
        <begin position="325"/>
        <end position="344"/>
    </location>
</feature>
<keyword evidence="3" id="KW-0813">Transport</keyword>
<keyword evidence="11 12" id="KW-0472">Membrane</keyword>
<dbReference type="PANTHER" id="PTHR32024">
    <property type="entry name" value="TRK SYSTEM POTASSIUM UPTAKE PROTEIN TRKG-RELATED"/>
    <property type="match status" value="1"/>
</dbReference>
<dbReference type="AlphaFoldDB" id="A0A381UIA8"/>
<name>A0A381UIA8_9ZZZZ</name>
<dbReference type="Pfam" id="PF02386">
    <property type="entry name" value="TrkH"/>
    <property type="match status" value="1"/>
</dbReference>
<evidence type="ECO:0008006" key="14">
    <source>
        <dbReference type="Google" id="ProtNLM"/>
    </source>
</evidence>
<keyword evidence="10" id="KW-0406">Ion transport</keyword>
<feature type="transmembrane region" description="Helical" evidence="12">
    <location>
        <begin position="46"/>
        <end position="67"/>
    </location>
</feature>
<proteinExistence type="inferred from homology"/>
<keyword evidence="4" id="KW-1003">Cell membrane</keyword>
<reference evidence="13" key="1">
    <citation type="submission" date="2018-05" db="EMBL/GenBank/DDBJ databases">
        <authorList>
            <person name="Lanie J.A."/>
            <person name="Ng W.-L."/>
            <person name="Kazmierczak K.M."/>
            <person name="Andrzejewski T.M."/>
            <person name="Davidsen T.M."/>
            <person name="Wayne K.J."/>
            <person name="Tettelin H."/>
            <person name="Glass J.I."/>
            <person name="Rusch D."/>
            <person name="Podicherti R."/>
            <person name="Tsui H.-C.T."/>
            <person name="Winkler M.E."/>
        </authorList>
    </citation>
    <scope>NUCLEOTIDE SEQUENCE</scope>
</reference>
<evidence type="ECO:0000256" key="11">
    <source>
        <dbReference type="ARBA" id="ARBA00023136"/>
    </source>
</evidence>
<feature type="transmembrane region" description="Helical" evidence="12">
    <location>
        <begin position="120"/>
        <end position="140"/>
    </location>
</feature>
<evidence type="ECO:0000256" key="7">
    <source>
        <dbReference type="ARBA" id="ARBA00022692"/>
    </source>
</evidence>
<feature type="transmembrane region" description="Helical" evidence="12">
    <location>
        <begin position="172"/>
        <end position="191"/>
    </location>
</feature>
<dbReference type="InterPro" id="IPR003445">
    <property type="entry name" value="Cat_transpt"/>
</dbReference>
<dbReference type="PANTHER" id="PTHR32024:SF2">
    <property type="entry name" value="TRK SYSTEM POTASSIUM UPTAKE PROTEIN TRKG-RELATED"/>
    <property type="match status" value="1"/>
</dbReference>
<evidence type="ECO:0000256" key="8">
    <source>
        <dbReference type="ARBA" id="ARBA00022958"/>
    </source>
</evidence>
<dbReference type="EMBL" id="UINC01006412">
    <property type="protein sequence ID" value="SVA27368.1"/>
    <property type="molecule type" value="Genomic_DNA"/>
</dbReference>
<dbReference type="PIRSF" id="PIRSF006247">
    <property type="entry name" value="TrkH"/>
    <property type="match status" value="1"/>
</dbReference>
<evidence type="ECO:0000256" key="6">
    <source>
        <dbReference type="ARBA" id="ARBA00022538"/>
    </source>
</evidence>
<sequence>MLLAAAIELVDGDEAPAMFMAAAITVALGAAMRYSTQAGIPDRSTVFTAVGTTWVLVSVVGALPYLLAGTFVREGADTLAVITDALFESVSGFTASGSTVFGAHNPIESQGSGIMMYRQLTQWLGGMGIVVLVVAVLPSLRASGLGLIDAEAPGEGADRLAPKVVDTARQFWSVYGILTIVAAASLLGAGMNPFDAIAHALTSISTGGFSTHSQSIGYFDSLAVELVIMAIVVIAAASFTLHHRSYRSRRFEHFGDPEFRWYLGLLSGWTVAVAALLAFDGMGWLRALRMSAFNVVTLGTSVGFGNATEAGSGGDFVAWAAGPQVVLLLLLVVGGCTGSTAGGIKVTRLRIGAAHAYRALRAMRRPRAVLHVRYGKGVVPEPLVELVAGFMVVFGMFAVLGTLLVAALGTDLVTAFTGVISALGNMGPAFGEAGPTASFVDGYSTPARLVLAVLMLVGRLEIFPMVLMLVVPYRSIRRVTPKGPLRQFRERRARRPIGT</sequence>
<evidence type="ECO:0000256" key="1">
    <source>
        <dbReference type="ARBA" id="ARBA00004429"/>
    </source>
</evidence>
<feature type="transmembrane region" description="Helical" evidence="12">
    <location>
        <begin position="449"/>
        <end position="471"/>
    </location>
</feature>
<evidence type="ECO:0000256" key="4">
    <source>
        <dbReference type="ARBA" id="ARBA00022475"/>
    </source>
</evidence>
<keyword evidence="5" id="KW-0997">Cell inner membrane</keyword>
<feature type="transmembrane region" description="Helical" evidence="12">
    <location>
        <begin position="222"/>
        <end position="241"/>
    </location>
</feature>
<evidence type="ECO:0000256" key="2">
    <source>
        <dbReference type="ARBA" id="ARBA00009137"/>
    </source>
</evidence>
<evidence type="ECO:0000313" key="13">
    <source>
        <dbReference type="EMBL" id="SVA27368.1"/>
    </source>
</evidence>
<keyword evidence="8" id="KW-0630">Potassium</keyword>
<comment type="subcellular location">
    <subcellularLocation>
        <location evidence="1">Cell inner membrane</location>
        <topology evidence="1">Multi-pass membrane protein</topology>
    </subcellularLocation>
</comment>
<keyword evidence="7 12" id="KW-0812">Transmembrane</keyword>
<protein>
    <recommendedName>
        <fullName evidence="14">TrkH family potassium uptake protein</fullName>
    </recommendedName>
</protein>
<dbReference type="InterPro" id="IPR004772">
    <property type="entry name" value="TrkH"/>
</dbReference>
<comment type="similarity">
    <text evidence="2">Belongs to the TrkH potassium transport family.</text>
</comment>
<feature type="transmembrane region" description="Helical" evidence="12">
    <location>
        <begin position="383"/>
        <end position="408"/>
    </location>
</feature>
<feature type="transmembrane region" description="Helical" evidence="12">
    <location>
        <begin position="15"/>
        <end position="34"/>
    </location>
</feature>
<dbReference type="GO" id="GO:0015379">
    <property type="term" value="F:potassium:chloride symporter activity"/>
    <property type="evidence" value="ECO:0007669"/>
    <property type="project" value="InterPro"/>
</dbReference>
<feature type="transmembrane region" description="Helical" evidence="12">
    <location>
        <begin position="261"/>
        <end position="279"/>
    </location>
</feature>
<organism evidence="13">
    <name type="scientific">marine metagenome</name>
    <dbReference type="NCBI Taxonomy" id="408172"/>
    <lineage>
        <taxon>unclassified sequences</taxon>
        <taxon>metagenomes</taxon>
        <taxon>ecological metagenomes</taxon>
    </lineage>
</organism>
<dbReference type="GO" id="GO:0005886">
    <property type="term" value="C:plasma membrane"/>
    <property type="evidence" value="ECO:0007669"/>
    <property type="project" value="UniProtKB-SubCell"/>
</dbReference>
<keyword evidence="6" id="KW-0633">Potassium transport</keyword>
<evidence type="ECO:0000256" key="9">
    <source>
        <dbReference type="ARBA" id="ARBA00022989"/>
    </source>
</evidence>